<evidence type="ECO:0000313" key="3">
    <source>
        <dbReference type="Proteomes" id="UP000597444"/>
    </source>
</evidence>
<dbReference type="Gene3D" id="2.130.10.10">
    <property type="entry name" value="YVTN repeat-like/Quinoprotein amine dehydrogenase"/>
    <property type="match status" value="1"/>
</dbReference>
<dbReference type="Pfam" id="PF13676">
    <property type="entry name" value="TIR_2"/>
    <property type="match status" value="1"/>
</dbReference>
<sequence>MNAAGRLLRVLESENDAFEIMAWSPDGKLLATTSSSGKETVFHLWRTDIWEPMTTLTDLQMSAAKISIIAWHPHLPLIVTNGPQESSLAVWCLRKQQIVSPSCDEALTIQQGKALVQEADKVQLQVAQNVAPLLHIYISSASTPEDEALLDELWKQLSMVRRQPDVRLWEKRLISPGVNWEQDIATCLQQAHLILFLMSPDFLESDLCYEEMKVAIEQREMRGAWVFPVLIRHTASWEKTPVGALEPLPADRKPIRDRIDREEVMRTIAERIQDITQAIRQRLTDGWSQ</sequence>
<dbReference type="AlphaFoldDB" id="A0A8J3N045"/>
<keyword evidence="3" id="KW-1185">Reference proteome</keyword>
<dbReference type="SUPFAM" id="SSF52200">
    <property type="entry name" value="Toll/Interleukin receptor TIR domain"/>
    <property type="match status" value="1"/>
</dbReference>
<dbReference type="InterPro" id="IPR035897">
    <property type="entry name" value="Toll_tir_struct_dom_sf"/>
</dbReference>
<protein>
    <recommendedName>
        <fullName evidence="1">TIR domain-containing protein</fullName>
    </recommendedName>
</protein>
<evidence type="ECO:0000259" key="1">
    <source>
        <dbReference type="PROSITE" id="PS50104"/>
    </source>
</evidence>
<dbReference type="Gene3D" id="3.40.50.10140">
    <property type="entry name" value="Toll/interleukin-1 receptor homology (TIR) domain"/>
    <property type="match status" value="1"/>
</dbReference>
<dbReference type="InterPro" id="IPR000157">
    <property type="entry name" value="TIR_dom"/>
</dbReference>
<dbReference type="InterPro" id="IPR015943">
    <property type="entry name" value="WD40/YVTN_repeat-like_dom_sf"/>
</dbReference>
<dbReference type="GO" id="GO:0007165">
    <property type="term" value="P:signal transduction"/>
    <property type="evidence" value="ECO:0007669"/>
    <property type="project" value="InterPro"/>
</dbReference>
<dbReference type="InterPro" id="IPR036322">
    <property type="entry name" value="WD40_repeat_dom_sf"/>
</dbReference>
<comment type="caution">
    <text evidence="2">The sequence shown here is derived from an EMBL/GenBank/DDBJ whole genome shotgun (WGS) entry which is preliminary data.</text>
</comment>
<proteinExistence type="predicted"/>
<dbReference type="SUPFAM" id="SSF50978">
    <property type="entry name" value="WD40 repeat-like"/>
    <property type="match status" value="1"/>
</dbReference>
<dbReference type="EMBL" id="BNJK01000001">
    <property type="protein sequence ID" value="GHO93834.1"/>
    <property type="molecule type" value="Genomic_DNA"/>
</dbReference>
<accession>A0A8J3N045</accession>
<dbReference type="PROSITE" id="PS50104">
    <property type="entry name" value="TIR"/>
    <property type="match status" value="1"/>
</dbReference>
<reference evidence="2" key="1">
    <citation type="submission" date="2020-10" db="EMBL/GenBank/DDBJ databases">
        <title>Taxonomic study of unclassified bacteria belonging to the class Ktedonobacteria.</title>
        <authorList>
            <person name="Yabe S."/>
            <person name="Wang C.M."/>
            <person name="Zheng Y."/>
            <person name="Sakai Y."/>
            <person name="Cavaletti L."/>
            <person name="Monciardini P."/>
            <person name="Donadio S."/>
        </authorList>
    </citation>
    <scope>NUCLEOTIDE SEQUENCE</scope>
    <source>
        <strain evidence="2">ID150040</strain>
    </source>
</reference>
<gene>
    <name evidence="2" type="ORF">KSF_038820</name>
</gene>
<dbReference type="Proteomes" id="UP000597444">
    <property type="component" value="Unassembled WGS sequence"/>
</dbReference>
<feature type="domain" description="TIR" evidence="1">
    <location>
        <begin position="132"/>
        <end position="283"/>
    </location>
</feature>
<dbReference type="SMART" id="SM00255">
    <property type="entry name" value="TIR"/>
    <property type="match status" value="1"/>
</dbReference>
<name>A0A8J3N045_9CHLR</name>
<organism evidence="2 3">
    <name type="scientific">Reticulibacter mediterranei</name>
    <dbReference type="NCBI Taxonomy" id="2778369"/>
    <lineage>
        <taxon>Bacteria</taxon>
        <taxon>Bacillati</taxon>
        <taxon>Chloroflexota</taxon>
        <taxon>Ktedonobacteria</taxon>
        <taxon>Ktedonobacterales</taxon>
        <taxon>Reticulibacteraceae</taxon>
        <taxon>Reticulibacter</taxon>
    </lineage>
</organism>
<evidence type="ECO:0000313" key="2">
    <source>
        <dbReference type="EMBL" id="GHO93834.1"/>
    </source>
</evidence>